<evidence type="ECO:0000256" key="8">
    <source>
        <dbReference type="ARBA" id="ARBA00022833"/>
    </source>
</evidence>
<keyword evidence="4 10" id="KW-0808">Transferase</keyword>
<dbReference type="AlphaFoldDB" id="A0A1D2MRJ7"/>
<keyword evidence="5" id="KW-0548">Nucleotidyltransferase</keyword>
<evidence type="ECO:0000256" key="3">
    <source>
        <dbReference type="ARBA" id="ARBA00022515"/>
    </source>
</evidence>
<evidence type="ECO:0000256" key="4">
    <source>
        <dbReference type="ARBA" id="ARBA00022679"/>
    </source>
</evidence>
<dbReference type="InterPro" id="IPR002755">
    <property type="entry name" value="DNA_primase_S"/>
</dbReference>
<dbReference type="FunFam" id="3.90.920.10:FF:000003">
    <property type="entry name" value="DNA primase"/>
    <property type="match status" value="1"/>
</dbReference>
<keyword evidence="7" id="KW-0479">Metal-binding</keyword>
<dbReference type="SUPFAM" id="SSF56747">
    <property type="entry name" value="Prim-pol domain"/>
    <property type="match status" value="1"/>
</dbReference>
<dbReference type="EMBL" id="LJIJ01000656">
    <property type="protein sequence ID" value="ODM95542.1"/>
    <property type="molecule type" value="Genomic_DNA"/>
</dbReference>
<evidence type="ECO:0000313" key="11">
    <source>
        <dbReference type="EMBL" id="ODM95542.1"/>
    </source>
</evidence>
<organism evidence="11 12">
    <name type="scientific">Orchesella cincta</name>
    <name type="common">Springtail</name>
    <name type="synonym">Podura cincta</name>
    <dbReference type="NCBI Taxonomy" id="48709"/>
    <lineage>
        <taxon>Eukaryota</taxon>
        <taxon>Metazoa</taxon>
        <taxon>Ecdysozoa</taxon>
        <taxon>Arthropoda</taxon>
        <taxon>Hexapoda</taxon>
        <taxon>Collembola</taxon>
        <taxon>Entomobryomorpha</taxon>
        <taxon>Entomobryoidea</taxon>
        <taxon>Orchesellidae</taxon>
        <taxon>Orchesellinae</taxon>
        <taxon>Orchesella</taxon>
    </lineage>
</organism>
<evidence type="ECO:0000256" key="6">
    <source>
        <dbReference type="ARBA" id="ARBA00022705"/>
    </source>
</evidence>
<accession>A0A1D2MRJ7</accession>
<keyword evidence="3 10" id="KW-0639">Primosome</keyword>
<evidence type="ECO:0000256" key="2">
    <source>
        <dbReference type="ARBA" id="ARBA00022478"/>
    </source>
</evidence>
<name>A0A1D2MRJ7_ORCCI</name>
<proteinExistence type="inferred from homology"/>
<dbReference type="STRING" id="48709.A0A1D2MRJ7"/>
<evidence type="ECO:0000256" key="7">
    <source>
        <dbReference type="ARBA" id="ARBA00022723"/>
    </source>
</evidence>
<dbReference type="Proteomes" id="UP000094527">
    <property type="component" value="Unassembled WGS sequence"/>
</dbReference>
<evidence type="ECO:0000256" key="10">
    <source>
        <dbReference type="RuleBase" id="RU003514"/>
    </source>
</evidence>
<dbReference type="EC" id="2.7.7.-" evidence="10"/>
<dbReference type="GO" id="GO:0005658">
    <property type="term" value="C:alpha DNA polymerase:primase complex"/>
    <property type="evidence" value="ECO:0007669"/>
    <property type="project" value="UniProtKB-ARBA"/>
</dbReference>
<evidence type="ECO:0000313" key="12">
    <source>
        <dbReference type="Proteomes" id="UP000094527"/>
    </source>
</evidence>
<dbReference type="NCBIfam" id="TIGR00335">
    <property type="entry name" value="primase_sml"/>
    <property type="match status" value="1"/>
</dbReference>
<evidence type="ECO:0000256" key="9">
    <source>
        <dbReference type="ARBA" id="ARBA00023163"/>
    </source>
</evidence>
<keyword evidence="9" id="KW-0804">Transcription</keyword>
<reference evidence="11 12" key="1">
    <citation type="journal article" date="2016" name="Genome Biol. Evol.">
        <title>Gene Family Evolution Reflects Adaptation to Soil Environmental Stressors in the Genome of the Collembolan Orchesella cincta.</title>
        <authorList>
            <person name="Faddeeva-Vakhrusheva A."/>
            <person name="Derks M.F."/>
            <person name="Anvar S.Y."/>
            <person name="Agamennone V."/>
            <person name="Suring W."/>
            <person name="Smit S."/>
            <person name="van Straalen N.M."/>
            <person name="Roelofs D."/>
        </authorList>
    </citation>
    <scope>NUCLEOTIDE SEQUENCE [LARGE SCALE GENOMIC DNA]</scope>
    <source>
        <tissue evidence="11">Mixed pool</tissue>
    </source>
</reference>
<dbReference type="GO" id="GO:0046872">
    <property type="term" value="F:metal ion binding"/>
    <property type="evidence" value="ECO:0007669"/>
    <property type="project" value="UniProtKB-KW"/>
</dbReference>
<dbReference type="OMA" id="MSCAAHV"/>
<dbReference type="GO" id="GO:0006269">
    <property type="term" value="P:DNA replication, synthesis of primer"/>
    <property type="evidence" value="ECO:0007669"/>
    <property type="project" value="UniProtKB-KW"/>
</dbReference>
<comment type="caution">
    <text evidence="11">The sequence shown here is derived from an EMBL/GenBank/DDBJ whole genome shotgun (WGS) entry which is preliminary data.</text>
</comment>
<evidence type="ECO:0000256" key="1">
    <source>
        <dbReference type="ARBA" id="ARBA00009762"/>
    </source>
</evidence>
<dbReference type="GO" id="GO:0003899">
    <property type="term" value="F:DNA-directed RNA polymerase activity"/>
    <property type="evidence" value="ECO:0007669"/>
    <property type="project" value="InterPro"/>
</dbReference>
<keyword evidence="8" id="KW-0862">Zinc</keyword>
<keyword evidence="6 10" id="KW-0235">DNA replication</keyword>
<sequence length="389" mass="44688">DFLPSYYGRLFPGELMYRWLSYGDPDLFSRREFSFALIGDVYVRYRSFTNNQDFVEELMKRNPEKIDIGAIYNQKPSKRDTLKDFIPLKKEFVLDIDLTDYDDVRSCCQGTKVCDKCWKFIALAVKILDASLRNDFGFEHLLWVFSGRRGVHCWISDDAAINLSSQARAAVLDYLTVIHGGENQAKKVTIPNVSRLHPFIIRSLAMIEEVFEEICNEDQNMLGKGDKNFESLPEKVRTAVQDSEDRFNDVILFLNDKKNENKKMAMQTALVELKLQLCFPRLDVNVSKDLNHLLKSPFCVHPKTGKVCVPFDPKKVSKFDMSQVPNISQLLDEINAFDKSQQSGAGEPTQKSGKTLKDYKKTSLAPYIKIFEDFVKQLENRNNQKAGTV</sequence>
<dbReference type="CDD" id="cd04860">
    <property type="entry name" value="AE_Prim_S"/>
    <property type="match status" value="1"/>
</dbReference>
<protein>
    <recommendedName>
        <fullName evidence="10">DNA primase</fullName>
        <ecNumber evidence="10">2.7.7.-</ecNumber>
    </recommendedName>
</protein>
<comment type="similarity">
    <text evidence="1 10">Belongs to the eukaryotic-type primase small subunit family.</text>
</comment>
<evidence type="ECO:0000256" key="5">
    <source>
        <dbReference type="ARBA" id="ARBA00022695"/>
    </source>
</evidence>
<dbReference type="PANTHER" id="PTHR10536">
    <property type="entry name" value="DNA PRIMASE SMALL SUBUNIT"/>
    <property type="match status" value="1"/>
</dbReference>
<dbReference type="InterPro" id="IPR014052">
    <property type="entry name" value="DNA_primase_ssu_euk/arc"/>
</dbReference>
<keyword evidence="12" id="KW-1185">Reference proteome</keyword>
<dbReference type="Pfam" id="PF01896">
    <property type="entry name" value="DNA_primase_S"/>
    <property type="match status" value="1"/>
</dbReference>
<gene>
    <name evidence="11" type="ORF">Ocin01_11139</name>
</gene>
<dbReference type="OrthoDB" id="19606at2759"/>
<keyword evidence="2 10" id="KW-0240">DNA-directed RNA polymerase</keyword>
<dbReference type="Gene3D" id="3.90.920.10">
    <property type="entry name" value="DNA primase, PRIM domain"/>
    <property type="match status" value="1"/>
</dbReference>
<feature type="non-terminal residue" evidence="11">
    <location>
        <position position="1"/>
    </location>
</feature>